<dbReference type="Gene3D" id="1.20.5.170">
    <property type="match status" value="1"/>
</dbReference>
<reference evidence="12 13" key="1">
    <citation type="submission" date="2017-09" db="EMBL/GenBank/DDBJ databases">
        <authorList>
            <person name="Ehlers B."/>
            <person name="Leendertz F.H."/>
        </authorList>
    </citation>
    <scope>NUCLEOTIDE SEQUENCE [LARGE SCALE GENOMIC DNA]</scope>
    <source>
        <strain evidence="12 13">DJ-1</strain>
    </source>
</reference>
<comment type="catalytic activity">
    <reaction evidence="8">
        <text>GDP-alpha-D-mannose + 2 NAD(+) + H2O = GDP-alpha-D-mannuronate + 2 NADH + 3 H(+)</text>
        <dbReference type="Rhea" id="RHEA:21728"/>
        <dbReference type="ChEBI" id="CHEBI:15377"/>
        <dbReference type="ChEBI" id="CHEBI:15378"/>
        <dbReference type="ChEBI" id="CHEBI:57527"/>
        <dbReference type="ChEBI" id="CHEBI:57540"/>
        <dbReference type="ChEBI" id="CHEBI:57945"/>
        <dbReference type="ChEBI" id="CHEBI:84886"/>
        <dbReference type="EC" id="1.1.1.132"/>
    </reaction>
</comment>
<evidence type="ECO:0000256" key="1">
    <source>
        <dbReference type="ARBA" id="ARBA00005182"/>
    </source>
</evidence>
<feature type="binding site" description="in chain A" evidence="10">
    <location>
        <position position="161"/>
    </location>
    <ligand>
        <name>GDP-alpha-D-mannuronate</name>
        <dbReference type="ChEBI" id="CHEBI:84886"/>
        <note>ligand shared between homodimeric partners</note>
    </ligand>
</feature>
<feature type="binding site" description="in chain B" evidence="11">
    <location>
        <position position="331"/>
    </location>
    <ligand>
        <name>NAD(+)</name>
        <dbReference type="ChEBI" id="CHEBI:57540"/>
        <note>ligand shared between homodimeric partners</note>
    </ligand>
</feature>
<dbReference type="Pfam" id="PF00984">
    <property type="entry name" value="UDPG_MGDP_dh"/>
    <property type="match status" value="1"/>
</dbReference>
<feature type="binding site" description="in chain B" evidence="10">
    <location>
        <position position="256"/>
    </location>
    <ligand>
        <name>GDP-alpha-D-mannuronate</name>
        <dbReference type="ChEBI" id="CHEBI:84886"/>
        <note>ligand shared between homodimeric partners</note>
    </ligand>
</feature>
<dbReference type="InterPro" id="IPR036220">
    <property type="entry name" value="UDP-Glc/GDP-Man_DH_C_sf"/>
</dbReference>
<feature type="binding site" description="in chain B" evidence="10">
    <location>
        <position position="324"/>
    </location>
    <ligand>
        <name>GDP-alpha-D-mannuronate</name>
        <dbReference type="ChEBI" id="CHEBI:84886"/>
        <note>ligand shared between homodimeric partners</note>
    </ligand>
</feature>
<dbReference type="PIRSF" id="PIRSF000124">
    <property type="entry name" value="UDPglc_GDPman_dh"/>
    <property type="match status" value="1"/>
</dbReference>
<feature type="binding site" description="in chain A" evidence="11">
    <location>
        <position position="124"/>
    </location>
    <ligand>
        <name>NAD(+)</name>
        <dbReference type="ChEBI" id="CHEBI:57540"/>
        <note>ligand shared between homodimeric partners</note>
    </ligand>
</feature>
<dbReference type="InterPro" id="IPR028358">
    <property type="entry name" value="GDPman_DH"/>
</dbReference>
<dbReference type="InterPro" id="IPR008927">
    <property type="entry name" value="6-PGluconate_DH-like_C_sf"/>
</dbReference>
<feature type="binding site" description="in chain A" evidence="10">
    <location>
        <position position="217"/>
    </location>
    <ligand>
        <name>GDP-alpha-D-mannuronate</name>
        <dbReference type="ChEBI" id="CHEBI:84886"/>
        <note>ligand shared between homodimeric partners</note>
    </ligand>
</feature>
<feature type="binding site" description="in chain B" evidence="10">
    <location>
        <position position="259"/>
    </location>
    <ligand>
        <name>GDP-alpha-D-mannuronate</name>
        <dbReference type="ChEBI" id="CHEBI:84886"/>
        <note>ligand shared between homodimeric partners</note>
    </ligand>
</feature>
<evidence type="ECO:0000256" key="5">
    <source>
        <dbReference type="ARBA" id="ARBA00022841"/>
    </source>
</evidence>
<dbReference type="EMBL" id="NTME01000010">
    <property type="protein sequence ID" value="PBJ95229.1"/>
    <property type="molecule type" value="Genomic_DNA"/>
</dbReference>
<dbReference type="InterPro" id="IPR001732">
    <property type="entry name" value="UDP-Glc/GDP-Man_DH_N"/>
</dbReference>
<dbReference type="InterPro" id="IPR036291">
    <property type="entry name" value="NAD(P)-bd_dom_sf"/>
</dbReference>
<comment type="similarity">
    <text evidence="2 8">Belongs to the UDP-glucose/GDP-mannose dehydrogenase family.</text>
</comment>
<dbReference type="PIRSF" id="PIRSF500135">
    <property type="entry name" value="GDPman_DH"/>
    <property type="match status" value="1"/>
</dbReference>
<dbReference type="InterPro" id="IPR014027">
    <property type="entry name" value="UDP-Glc/GDP-Man_DH_C"/>
</dbReference>
<keyword evidence="7 8" id="KW-0520">NAD</keyword>
<dbReference type="InterPro" id="IPR017476">
    <property type="entry name" value="UDP-Glc/GDP-Man"/>
</dbReference>
<name>A0A0B5KBW3_PSEDL</name>
<dbReference type="SMART" id="SM00984">
    <property type="entry name" value="UDPG_MGDP_dh_C"/>
    <property type="match status" value="1"/>
</dbReference>
<feature type="binding site" description="in chain A" evidence="10">
    <location>
        <position position="214"/>
    </location>
    <ligand>
        <name>GDP-alpha-D-mannuronate</name>
        <dbReference type="ChEBI" id="CHEBI:84886"/>
        <note>ligand shared between homodimeric partners</note>
    </ligand>
</feature>
<dbReference type="Pfam" id="PF03721">
    <property type="entry name" value="UDPG_MGDP_dh_N"/>
    <property type="match status" value="1"/>
</dbReference>
<dbReference type="GO" id="GO:0051287">
    <property type="term" value="F:NAD binding"/>
    <property type="evidence" value="ECO:0007669"/>
    <property type="project" value="InterPro"/>
</dbReference>
<feature type="binding site" description="in chain A" evidence="11">
    <location>
        <position position="86"/>
    </location>
    <ligand>
        <name>NAD(+)</name>
        <dbReference type="ChEBI" id="CHEBI:57540"/>
        <note>ligand shared between homodimeric partners</note>
    </ligand>
</feature>
<evidence type="ECO:0000256" key="3">
    <source>
        <dbReference type="ARBA" id="ARBA00012932"/>
    </source>
</evidence>
<feature type="binding site" description="in chain A" evidence="10">
    <location>
        <position position="225"/>
    </location>
    <ligand>
        <name>GDP-alpha-D-mannuronate</name>
        <dbReference type="ChEBI" id="CHEBI:84886"/>
        <note>ligand shared between homodimeric partners</note>
    </ligand>
</feature>
<dbReference type="SUPFAM" id="SSF52413">
    <property type="entry name" value="UDP-glucose/GDP-mannose dehydrogenase C-terminal domain"/>
    <property type="match status" value="1"/>
</dbReference>
<feature type="binding site" description="in chain B" evidence="10">
    <location>
        <position position="262"/>
    </location>
    <ligand>
        <name>GDP-alpha-D-mannuronate</name>
        <dbReference type="ChEBI" id="CHEBI:84886"/>
        <note>ligand shared between homodimeric partners</note>
    </ligand>
</feature>
<feature type="binding site" description="in chain B" evidence="10">
    <location>
        <position position="257"/>
    </location>
    <ligand>
        <name>GDP-alpha-D-mannuronate</name>
        <dbReference type="ChEBI" id="CHEBI:84886"/>
        <note>ligand shared between homodimeric partners</note>
    </ligand>
</feature>
<evidence type="ECO:0000256" key="2">
    <source>
        <dbReference type="ARBA" id="ARBA00006601"/>
    </source>
</evidence>
<dbReference type="UniPathway" id="UPA00286"/>
<dbReference type="PANTHER" id="PTHR43750:SF1">
    <property type="entry name" value="GDP-MANNOSE 6-DEHYDROGENASE"/>
    <property type="match status" value="1"/>
</dbReference>
<dbReference type="EC" id="1.1.1.132" evidence="3 8"/>
<protein>
    <recommendedName>
        <fullName evidence="4 8">GDP-mannose 6-dehydrogenase</fullName>
        <ecNumber evidence="3 8">1.1.1.132</ecNumber>
    </recommendedName>
</protein>
<feature type="binding site" description="in chain A" evidence="11">
    <location>
        <position position="10"/>
    </location>
    <ligand>
        <name>NAD(+)</name>
        <dbReference type="ChEBI" id="CHEBI:57540"/>
        <note>ligand shared between homodimeric partners</note>
    </ligand>
</feature>
<evidence type="ECO:0000256" key="8">
    <source>
        <dbReference type="PIRNR" id="PIRNR000124"/>
    </source>
</evidence>
<dbReference type="RefSeq" id="WP_023660654.1">
    <property type="nucleotide sequence ID" value="NZ_CP010359.1"/>
</dbReference>
<dbReference type="PANTHER" id="PTHR43750">
    <property type="entry name" value="UDP-GLUCOSE 6-DEHYDROGENASE TUAD"/>
    <property type="match status" value="1"/>
</dbReference>
<dbReference type="STRING" id="1215115.GCA_000688275_03055"/>
<evidence type="ECO:0000256" key="11">
    <source>
        <dbReference type="PIRSR" id="PIRSR500135-3"/>
    </source>
</evidence>
<feature type="binding site" description="in chain B" evidence="11">
    <location>
        <position position="271"/>
    </location>
    <ligand>
        <name>NAD(+)</name>
        <dbReference type="ChEBI" id="CHEBI:57540"/>
        <note>ligand shared between homodimeric partners</note>
    </ligand>
</feature>
<proteinExistence type="inferred from homology"/>
<dbReference type="SUPFAM" id="SSF51735">
    <property type="entry name" value="NAD(P)-binding Rossmann-fold domains"/>
    <property type="match status" value="1"/>
</dbReference>
<dbReference type="Proteomes" id="UP000218102">
    <property type="component" value="Unassembled WGS sequence"/>
</dbReference>
<comment type="pathway">
    <text evidence="1 8">Glycan biosynthesis; alginate biosynthesis.</text>
</comment>
<evidence type="ECO:0000256" key="7">
    <source>
        <dbReference type="ARBA" id="ARBA00023027"/>
    </source>
</evidence>
<keyword evidence="6 8" id="KW-0560">Oxidoreductase</keyword>
<feature type="active site" description="Nucleophile" evidence="9">
    <location>
        <position position="268"/>
    </location>
</feature>
<sequence>MRISIFGLGYVGAVCAGCLTARGHEVIGVDVSSTKIDLINQGKSPIVEPGLEALLQQGIANGRLRGTTDFAEAIRASDVSMICVGTPSKKNGDLGLEYIESVCREIGYVLRDSERRHTIVVRSTVLPGTVKNVVIPILEDCSGKKAGVDFGVAVNPEFLRESTAIKDYDQPPMTVIGELDSASGDILQALYEELDAPIIRKPIEVAEMIKYTCNVWHATKVTFANEIGNIAKAVGVDGRDVMDVVCQDKVLNLSQYYMRPGFAFGGSCLPKDVRALTYRAASLDVRAPLLDSLMRSNESQVQNAFELIEAHDKRKVALLGLSFKAGTDDLRESPLVELAERLIGKGYQLDIYDDNVQYARVHGANKDYIESKIPHVSSLLNADFQKVIDNADVIVLGNRDEQFRALAQQAPAGKHVIDLVGFMSKPTCATSRTEGICW</sequence>
<keyword evidence="5 8" id="KW-0016">Alginate biosynthesis</keyword>
<evidence type="ECO:0000313" key="12">
    <source>
        <dbReference type="EMBL" id="PBJ95229.1"/>
    </source>
</evidence>
<dbReference type="GO" id="GO:0047919">
    <property type="term" value="F:GDP-mannose 6-dehydrogenase activity"/>
    <property type="evidence" value="ECO:0007669"/>
    <property type="project" value="UniProtKB-EC"/>
</dbReference>
<dbReference type="GO" id="GO:0042121">
    <property type="term" value="P:alginic acid biosynthetic process"/>
    <property type="evidence" value="ECO:0007669"/>
    <property type="project" value="UniProtKB-UniPathway"/>
</dbReference>
<feature type="binding site" description="in chain A" evidence="10">
    <location>
        <position position="210"/>
    </location>
    <ligand>
        <name>GDP-alpha-D-mannuronate</name>
        <dbReference type="ChEBI" id="CHEBI:84886"/>
        <note>ligand shared between homodimeric partners</note>
    </ligand>
</feature>
<dbReference type="NCBIfam" id="TIGR03026">
    <property type="entry name" value="NDP-sugDHase"/>
    <property type="match status" value="1"/>
</dbReference>
<evidence type="ECO:0000256" key="9">
    <source>
        <dbReference type="PIRSR" id="PIRSR500135-1"/>
    </source>
</evidence>
<evidence type="ECO:0000256" key="4">
    <source>
        <dbReference type="ARBA" id="ARBA00020994"/>
    </source>
</evidence>
<comment type="caution">
    <text evidence="12">The sequence shown here is derived from an EMBL/GenBank/DDBJ whole genome shotgun (WGS) entry which is preliminary data.</text>
</comment>
<dbReference type="Pfam" id="PF03720">
    <property type="entry name" value="UDPG_MGDP_dh_C"/>
    <property type="match status" value="1"/>
</dbReference>
<dbReference type="InterPro" id="IPR014026">
    <property type="entry name" value="UDP-Glc/GDP-Man_DH_dimer"/>
</dbReference>
<dbReference type="AlphaFoldDB" id="A0A0B5KBW3"/>
<feature type="binding site" description="in chain B" evidence="10">
    <location>
        <position position="265"/>
    </location>
    <ligand>
        <name>GDP-alpha-D-mannuronate</name>
        <dbReference type="ChEBI" id="CHEBI:84886"/>
        <note>ligand shared between homodimeric partners</note>
    </ligand>
</feature>
<dbReference type="SUPFAM" id="SSF48179">
    <property type="entry name" value="6-phosphogluconate dehydrogenase C-terminal domain-like"/>
    <property type="match status" value="1"/>
</dbReference>
<accession>A0A0B5KBW3</accession>
<evidence type="ECO:0000256" key="6">
    <source>
        <dbReference type="ARBA" id="ARBA00023002"/>
    </source>
</evidence>
<feature type="binding site" description="in chain A" evidence="11">
    <location>
        <position position="30"/>
    </location>
    <ligand>
        <name>NAD(+)</name>
        <dbReference type="ChEBI" id="CHEBI:57540"/>
        <note>ligand shared between homodimeric partners</note>
    </ligand>
</feature>
<feature type="binding site" description="in chain A" evidence="11">
    <location>
        <position position="35"/>
    </location>
    <ligand>
        <name>NAD(+)</name>
        <dbReference type="ChEBI" id="CHEBI:57540"/>
        <note>ligand shared between homodimeric partners</note>
    </ligand>
</feature>
<dbReference type="KEGG" id="ppj:RK21_00119"/>
<evidence type="ECO:0000313" key="13">
    <source>
        <dbReference type="Proteomes" id="UP000218102"/>
    </source>
</evidence>
<organism evidence="12 13">
    <name type="scientific">Pseudomonas plecoglossicida</name>
    <dbReference type="NCBI Taxonomy" id="70775"/>
    <lineage>
        <taxon>Bacteria</taxon>
        <taxon>Pseudomonadati</taxon>
        <taxon>Pseudomonadota</taxon>
        <taxon>Gammaproteobacteria</taxon>
        <taxon>Pseudomonadales</taxon>
        <taxon>Pseudomonadaceae</taxon>
        <taxon>Pseudomonas</taxon>
    </lineage>
</organism>
<evidence type="ECO:0000256" key="10">
    <source>
        <dbReference type="PIRSR" id="PIRSR500135-2"/>
    </source>
</evidence>
<dbReference type="Gene3D" id="3.40.50.720">
    <property type="entry name" value="NAD(P)-binding Rossmann-like Domain"/>
    <property type="match status" value="2"/>
</dbReference>
<gene>
    <name evidence="12" type="ORF">CMV24_12585</name>
</gene>
<feature type="binding site" description="in chain A" evidence="11">
    <location>
        <position position="11"/>
    </location>
    <ligand>
        <name>NAD(+)</name>
        <dbReference type="ChEBI" id="CHEBI:57540"/>
        <note>ligand shared between homodimeric partners</note>
    </ligand>
</feature>